<keyword evidence="2" id="KW-0812">Transmembrane</keyword>
<name>A0A0C9VCW5_9AGAM</name>
<accession>A0A0C9VCW5</accession>
<feature type="transmembrane region" description="Helical" evidence="2">
    <location>
        <begin position="655"/>
        <end position="674"/>
    </location>
</feature>
<feature type="transmembrane region" description="Helical" evidence="2">
    <location>
        <begin position="629"/>
        <end position="648"/>
    </location>
</feature>
<keyword evidence="2" id="KW-0472">Membrane</keyword>
<feature type="region of interest" description="Disordered" evidence="1">
    <location>
        <begin position="434"/>
        <end position="460"/>
    </location>
</feature>
<feature type="compositionally biased region" description="Low complexity" evidence="1">
    <location>
        <begin position="437"/>
        <end position="450"/>
    </location>
</feature>
<reference evidence="3 4" key="1">
    <citation type="submission" date="2014-04" db="EMBL/GenBank/DDBJ databases">
        <title>Evolutionary Origins and Diversification of the Mycorrhizal Mutualists.</title>
        <authorList>
            <consortium name="DOE Joint Genome Institute"/>
            <consortium name="Mycorrhizal Genomics Consortium"/>
            <person name="Kohler A."/>
            <person name="Kuo A."/>
            <person name="Nagy L.G."/>
            <person name="Floudas D."/>
            <person name="Copeland A."/>
            <person name="Barry K.W."/>
            <person name="Cichocki N."/>
            <person name="Veneault-Fourrey C."/>
            <person name="LaButti K."/>
            <person name="Lindquist E.A."/>
            <person name="Lipzen A."/>
            <person name="Lundell T."/>
            <person name="Morin E."/>
            <person name="Murat C."/>
            <person name="Riley R."/>
            <person name="Ohm R."/>
            <person name="Sun H."/>
            <person name="Tunlid A."/>
            <person name="Henrissat B."/>
            <person name="Grigoriev I.V."/>
            <person name="Hibbett D.S."/>
            <person name="Martin F."/>
        </authorList>
    </citation>
    <scope>NUCLEOTIDE SEQUENCE [LARGE SCALE GENOMIC DNA]</scope>
    <source>
        <strain evidence="3 4">MD-312</strain>
    </source>
</reference>
<feature type="transmembrane region" description="Helical" evidence="2">
    <location>
        <begin position="565"/>
        <end position="587"/>
    </location>
</feature>
<evidence type="ECO:0000313" key="4">
    <source>
        <dbReference type="Proteomes" id="UP000053820"/>
    </source>
</evidence>
<feature type="compositionally biased region" description="Polar residues" evidence="1">
    <location>
        <begin position="108"/>
        <end position="119"/>
    </location>
</feature>
<dbReference type="HOGENOM" id="CLU_015091_1_2_1"/>
<dbReference type="AlphaFoldDB" id="A0A0C9VCW5"/>
<proteinExistence type="predicted"/>
<dbReference type="OrthoDB" id="2674421at2759"/>
<feature type="compositionally biased region" description="Polar residues" evidence="1">
    <location>
        <begin position="134"/>
        <end position="152"/>
    </location>
</feature>
<organism evidence="3 4">
    <name type="scientific">Hydnomerulius pinastri MD-312</name>
    <dbReference type="NCBI Taxonomy" id="994086"/>
    <lineage>
        <taxon>Eukaryota</taxon>
        <taxon>Fungi</taxon>
        <taxon>Dikarya</taxon>
        <taxon>Basidiomycota</taxon>
        <taxon>Agaricomycotina</taxon>
        <taxon>Agaricomycetes</taxon>
        <taxon>Agaricomycetidae</taxon>
        <taxon>Boletales</taxon>
        <taxon>Boletales incertae sedis</taxon>
        <taxon>Leucogyrophana</taxon>
    </lineage>
</organism>
<feature type="region of interest" description="Disordered" evidence="1">
    <location>
        <begin position="686"/>
        <end position="708"/>
    </location>
</feature>
<dbReference type="EMBL" id="KN839851">
    <property type="protein sequence ID" value="KIJ63434.1"/>
    <property type="molecule type" value="Genomic_DNA"/>
</dbReference>
<feature type="transmembrane region" description="Helical" evidence="2">
    <location>
        <begin position="530"/>
        <end position="553"/>
    </location>
</feature>
<evidence type="ECO:0000256" key="2">
    <source>
        <dbReference type="SAM" id="Phobius"/>
    </source>
</evidence>
<evidence type="ECO:0000256" key="1">
    <source>
        <dbReference type="SAM" id="MobiDB-lite"/>
    </source>
</evidence>
<keyword evidence="2" id="KW-1133">Transmembrane helix</keyword>
<sequence length="708" mass="79094">MLPKNLLALLNFVLKRIISRTSQYLHLLLSYIRRLFRLYTQSRSSPRNSARHARLYTNPNTNPNACPTLSCSLLPPTPPFPIPQLAGSTNQDLDVPSPGSPHLGPVSTPHQYPPSTTRPTFPDMLGSQLAFPEPSTTSIRTQTPSRLSAGPQQTRNRAAECAAFAPEILSTQRYKRQHRVKKHKVPNIEAYQLDYSRSEPPEWKRCIHPEGAVYFCQERGGKRTVTDCNLEDECMLRAANRFTAYLWSTASKNNNITSRINRGPGHVELVIDVSYDATTDRCHYYFVAHDELLVFWTDVFKPDGIFYGVKGVVAIDHIRYAIETQYWTHCELYPNHVTIKKTIVEDLQAMLLHAASEGILADDSLAPFSVSELQQLLDLVSKIGDSARVEGNDSYLMCIIARLMRLFTRLKFINFYGQSGARLNADQSLYNRFSDEATSPSAKPSTSTTPNRHHSSVPTPPTIPYSPLVTILDPVLFKAPSAHVKQLRRIWVDHTINILRWRSFIGTLGNEWNGFTIYVRIVHPPLARRLLLFPPLPPLISLLLAVDVSFLAIPEMSGSQTIQTTAQVAIYLSTLSAVGSLITSVLLTNQSRGMVLESADKAASYMLKMAQSSVGLDALGIMYSLPFGLIMWGMIFFVVALSLIVFGMGDPAPRVVVVPFWVSVAVLASWPAWYTGERLFVWTKKRGRKGKGKPGDKGSEESFSDSEA</sequence>
<evidence type="ECO:0000313" key="3">
    <source>
        <dbReference type="EMBL" id="KIJ63434.1"/>
    </source>
</evidence>
<keyword evidence="4" id="KW-1185">Reference proteome</keyword>
<protein>
    <submittedName>
        <fullName evidence="3">Uncharacterized protein</fullName>
    </submittedName>
</protein>
<gene>
    <name evidence="3" type="ORF">HYDPIDRAFT_29676</name>
</gene>
<feature type="region of interest" description="Disordered" evidence="1">
    <location>
        <begin position="80"/>
        <end position="152"/>
    </location>
</feature>
<dbReference type="Proteomes" id="UP000053820">
    <property type="component" value="Unassembled WGS sequence"/>
</dbReference>